<evidence type="ECO:0000259" key="7">
    <source>
        <dbReference type="Pfam" id="PF00460"/>
    </source>
</evidence>
<comment type="subcellular location">
    <subcellularLocation>
        <location evidence="1 6">Bacterial flagellum basal body</location>
    </subcellularLocation>
</comment>
<evidence type="ECO:0000256" key="2">
    <source>
        <dbReference type="ARBA" id="ARBA00009677"/>
    </source>
</evidence>
<dbReference type="GO" id="GO:0030694">
    <property type="term" value="C:bacterial-type flagellum basal body, rod"/>
    <property type="evidence" value="ECO:0007669"/>
    <property type="project" value="InterPro"/>
</dbReference>
<dbReference type="Proteomes" id="UP000317171">
    <property type="component" value="Chromosome"/>
</dbReference>
<dbReference type="GO" id="GO:0071973">
    <property type="term" value="P:bacterial-type flagellum-dependent cell motility"/>
    <property type="evidence" value="ECO:0007669"/>
    <property type="project" value="InterPro"/>
</dbReference>
<dbReference type="InterPro" id="IPR001444">
    <property type="entry name" value="Flag_bb_rod_N"/>
</dbReference>
<comment type="subunit">
    <text evidence="6">The basal body constitutes a major portion of the flagellar organelle and consists of a number of rings mounted on a central rod.</text>
</comment>
<dbReference type="RefSeq" id="WP_145214684.1">
    <property type="nucleotide sequence ID" value="NZ_CP036269.1"/>
</dbReference>
<feature type="domain" description="Flagellar basal body rod protein N-terminal" evidence="7">
    <location>
        <begin position="23"/>
        <end position="41"/>
    </location>
</feature>
<name>A0A517RDZ7_9PLAN</name>
<dbReference type="AlphaFoldDB" id="A0A517RDZ7"/>
<sequence>MLEQMLNSKSLPLLEKMAAFTERRQDVLAGNIANIDTPTYKMRDLPVAEFQKALREAVELKSKLNEPAAQQSLAMPVTLGNHQPVETELEKLFPRSLFQAREAAPQNITFQDDNNRSIESQVMRMTKNSMMQQFAVEVMMAQLNQLMTVISERA</sequence>
<comment type="similarity">
    <text evidence="2 6">Belongs to the flagella basal body rod proteins family.</text>
</comment>
<protein>
    <recommendedName>
        <fullName evidence="3 6">Flagellar basal body rod protein FlgB</fullName>
    </recommendedName>
</protein>
<dbReference type="PIRSF" id="PIRSF002889">
    <property type="entry name" value="Rod_FlgB"/>
    <property type="match status" value="1"/>
</dbReference>
<proteinExistence type="inferred from homology"/>
<organism evidence="8 9">
    <name type="scientific">Gimesia alba</name>
    <dbReference type="NCBI Taxonomy" id="2527973"/>
    <lineage>
        <taxon>Bacteria</taxon>
        <taxon>Pseudomonadati</taxon>
        <taxon>Planctomycetota</taxon>
        <taxon>Planctomycetia</taxon>
        <taxon>Planctomycetales</taxon>
        <taxon>Planctomycetaceae</taxon>
        <taxon>Gimesia</taxon>
    </lineage>
</organism>
<dbReference type="KEGG" id="gaz:Pan241w_21640"/>
<keyword evidence="8" id="KW-0282">Flagellum</keyword>
<reference evidence="8 9" key="1">
    <citation type="submission" date="2019-02" db="EMBL/GenBank/DDBJ databases">
        <title>Deep-cultivation of Planctomycetes and their phenomic and genomic characterization uncovers novel biology.</title>
        <authorList>
            <person name="Wiegand S."/>
            <person name="Jogler M."/>
            <person name="Boedeker C."/>
            <person name="Pinto D."/>
            <person name="Vollmers J."/>
            <person name="Rivas-Marin E."/>
            <person name="Kohn T."/>
            <person name="Peeters S.H."/>
            <person name="Heuer A."/>
            <person name="Rast P."/>
            <person name="Oberbeckmann S."/>
            <person name="Bunk B."/>
            <person name="Jeske O."/>
            <person name="Meyerdierks A."/>
            <person name="Storesund J.E."/>
            <person name="Kallscheuer N."/>
            <person name="Luecker S."/>
            <person name="Lage O.M."/>
            <person name="Pohl T."/>
            <person name="Merkel B.J."/>
            <person name="Hornburger P."/>
            <person name="Mueller R.-W."/>
            <person name="Bruemmer F."/>
            <person name="Labrenz M."/>
            <person name="Spormann A.M."/>
            <person name="Op den Camp H."/>
            <person name="Overmann J."/>
            <person name="Amann R."/>
            <person name="Jetten M.S.M."/>
            <person name="Mascher T."/>
            <person name="Medema M.H."/>
            <person name="Devos D.P."/>
            <person name="Kaster A.-K."/>
            <person name="Ovreas L."/>
            <person name="Rohde M."/>
            <person name="Galperin M.Y."/>
            <person name="Jogler C."/>
        </authorList>
    </citation>
    <scope>NUCLEOTIDE SEQUENCE [LARGE SCALE GENOMIC DNA]</scope>
    <source>
        <strain evidence="8 9">Pan241w</strain>
    </source>
</reference>
<keyword evidence="4 6" id="KW-0975">Bacterial flagellum</keyword>
<keyword evidence="8" id="KW-0969">Cilium</keyword>
<dbReference type="EMBL" id="CP036269">
    <property type="protein sequence ID" value="QDT42083.1"/>
    <property type="molecule type" value="Genomic_DNA"/>
</dbReference>
<dbReference type="OrthoDB" id="9792068at2"/>
<evidence type="ECO:0000256" key="4">
    <source>
        <dbReference type="ARBA" id="ARBA00023143"/>
    </source>
</evidence>
<keyword evidence="8" id="KW-0966">Cell projection</keyword>
<dbReference type="Pfam" id="PF00460">
    <property type="entry name" value="Flg_bb_rod"/>
    <property type="match status" value="1"/>
</dbReference>
<keyword evidence="9" id="KW-1185">Reference proteome</keyword>
<evidence type="ECO:0000256" key="1">
    <source>
        <dbReference type="ARBA" id="ARBA00004117"/>
    </source>
</evidence>
<evidence type="ECO:0000256" key="3">
    <source>
        <dbReference type="ARBA" id="ARBA00014376"/>
    </source>
</evidence>
<evidence type="ECO:0000256" key="6">
    <source>
        <dbReference type="PIRNR" id="PIRNR002889"/>
    </source>
</evidence>
<evidence type="ECO:0000313" key="8">
    <source>
        <dbReference type="EMBL" id="QDT42083.1"/>
    </source>
</evidence>
<comment type="function">
    <text evidence="5 6">Structural component of flagellum, the bacterial motility apparatus. Part of the rod structure of flagellar basal body.</text>
</comment>
<evidence type="ECO:0000313" key="9">
    <source>
        <dbReference type="Proteomes" id="UP000317171"/>
    </source>
</evidence>
<dbReference type="InterPro" id="IPR006300">
    <property type="entry name" value="FlgB"/>
</dbReference>
<accession>A0A517RDZ7</accession>
<gene>
    <name evidence="8" type="ORF">Pan241w_21640</name>
</gene>
<evidence type="ECO:0000256" key="5">
    <source>
        <dbReference type="ARBA" id="ARBA00024934"/>
    </source>
</evidence>